<feature type="domain" description="K+ potassium transporter integral membrane" evidence="11">
    <location>
        <begin position="19"/>
        <end position="139"/>
    </location>
</feature>
<feature type="transmembrane region" description="Helical" evidence="10">
    <location>
        <begin position="277"/>
        <end position="299"/>
    </location>
</feature>
<reference evidence="13 14" key="1">
    <citation type="journal article" date="2019" name="Nat. Plants">
        <title>Stout camphor tree genome fills gaps in understanding of flowering plant genome evolution.</title>
        <authorList>
            <person name="Chaw S.M."/>
            <person name="Liu Y.C."/>
            <person name="Wu Y.W."/>
            <person name="Wang H.Y."/>
            <person name="Lin C.I."/>
            <person name="Wu C.S."/>
            <person name="Ke H.M."/>
            <person name="Chang L.Y."/>
            <person name="Hsu C.Y."/>
            <person name="Yang H.T."/>
            <person name="Sudianto E."/>
            <person name="Hsu M.H."/>
            <person name="Wu K.P."/>
            <person name="Wang L.N."/>
            <person name="Leebens-Mack J.H."/>
            <person name="Tsai I.J."/>
        </authorList>
    </citation>
    <scope>NUCLEOTIDE SEQUENCE [LARGE SCALE GENOMIC DNA]</scope>
    <source>
        <strain evidence="14">cv. Chaw 1501</strain>
        <tissue evidence="13">Young leaves</tissue>
    </source>
</reference>
<evidence type="ECO:0000256" key="1">
    <source>
        <dbReference type="ARBA" id="ARBA00004141"/>
    </source>
</evidence>
<comment type="caution">
    <text evidence="13">The sequence shown here is derived from an EMBL/GenBank/DDBJ whole genome shotgun (WGS) entry which is preliminary data.</text>
</comment>
<dbReference type="OrthoDB" id="755086at2759"/>
<evidence type="ECO:0000256" key="3">
    <source>
        <dbReference type="ARBA" id="ARBA00022448"/>
    </source>
</evidence>
<dbReference type="AlphaFoldDB" id="A0A3S3PYC5"/>
<dbReference type="GO" id="GO:0015079">
    <property type="term" value="F:potassium ion transmembrane transporter activity"/>
    <property type="evidence" value="ECO:0007669"/>
    <property type="project" value="InterPro"/>
</dbReference>
<proteinExistence type="inferred from homology"/>
<feature type="transmembrane region" description="Helical" evidence="10">
    <location>
        <begin position="225"/>
        <end position="241"/>
    </location>
</feature>
<feature type="transmembrane region" description="Helical" evidence="10">
    <location>
        <begin position="76"/>
        <end position="103"/>
    </location>
</feature>
<dbReference type="Pfam" id="PF22776">
    <property type="entry name" value="K_trans_C"/>
    <property type="match status" value="1"/>
</dbReference>
<dbReference type="InterPro" id="IPR053952">
    <property type="entry name" value="K_trans_C"/>
</dbReference>
<name>A0A3S3PYC5_9MAGN</name>
<sequence length="603" mass="67516">MRWKKLQKPKVGSRARRAIEKNKSSHYLMLFLALLGACMVIADGVLTPAISDVPVPTACAILVGLFTLKHFGTHKIGFIFAPVVVLWLLFIGGVGLYNILYWNRQVTRAVSPKCMYKFIRNMDIKIWRPLSSVLLSIAGLFSEFTHHRIRGDVCKSRPFLEEVSPGSVHHAFTVISLLASIVGSQATITGTFSIINQCLALDCFPRVKMVHTSQKKHGQVYIPDFNWILIVLCLTITICFEDRSIGNVTGLTIVTGMLTTTCLMSLIIALYWEKNMLISACFLIFFGSIEAIYLSACVLNFQKGAWILVILTVVLVTAMFAWHYGTMKKYNFDTNNRVSMEPPTDLGPALRVVRVLGIGFIYTDIARGIPAFFSHFVTHLPAFHQLLVFVSFKSVPVPYVPPSRQYIIGRFGPKEYGVYRCIVRYGYCSGIRDTVDFEDNLIRRIGEFISVEDNGTEALTSPEGRMIVIGNLEQGGNALTPQARDSDVGLELVNIEHSPIQTSEQSQVFHPLVRRKRVGFLLPRESPEMSSVREELQELVDARDSGTAYLLGHTHLSARRGSNFLKKLTIMLYVFLDENCRAPLLALNIPHAALVEVGMVYSI</sequence>
<evidence type="ECO:0000256" key="2">
    <source>
        <dbReference type="ARBA" id="ARBA00008440"/>
    </source>
</evidence>
<evidence type="ECO:0000313" key="14">
    <source>
        <dbReference type="Proteomes" id="UP000283530"/>
    </source>
</evidence>
<feature type="domain" description="K+ potassium transporter integral membrane" evidence="11">
    <location>
        <begin position="157"/>
        <end position="341"/>
    </location>
</feature>
<evidence type="ECO:0000313" key="13">
    <source>
        <dbReference type="EMBL" id="RWR75833.1"/>
    </source>
</evidence>
<evidence type="ECO:0000256" key="7">
    <source>
        <dbReference type="ARBA" id="ARBA00022989"/>
    </source>
</evidence>
<evidence type="ECO:0000256" key="10">
    <source>
        <dbReference type="SAM" id="Phobius"/>
    </source>
</evidence>
<keyword evidence="4" id="KW-0633">Potassium transport</keyword>
<evidence type="ECO:0000256" key="5">
    <source>
        <dbReference type="ARBA" id="ARBA00022692"/>
    </source>
</evidence>
<keyword evidence="8" id="KW-0406">Ion transport</keyword>
<dbReference type="GO" id="GO:0016020">
    <property type="term" value="C:membrane"/>
    <property type="evidence" value="ECO:0007669"/>
    <property type="project" value="UniProtKB-SubCell"/>
</dbReference>
<dbReference type="Proteomes" id="UP000283530">
    <property type="component" value="Unassembled WGS sequence"/>
</dbReference>
<keyword evidence="7 10" id="KW-1133">Transmembrane helix</keyword>
<evidence type="ECO:0000256" key="9">
    <source>
        <dbReference type="ARBA" id="ARBA00023136"/>
    </source>
</evidence>
<evidence type="ECO:0000256" key="8">
    <source>
        <dbReference type="ARBA" id="ARBA00023065"/>
    </source>
</evidence>
<comment type="similarity">
    <text evidence="2">Belongs to the HAK/KUP transporter (TC 2.A.72.3) family.</text>
</comment>
<protein>
    <submittedName>
        <fullName evidence="13">Potassium transporter 6-like protein</fullName>
    </submittedName>
</protein>
<dbReference type="EMBL" id="QPKB01000002">
    <property type="protein sequence ID" value="RWR75833.1"/>
    <property type="molecule type" value="Genomic_DNA"/>
</dbReference>
<keyword evidence="6" id="KW-0630">Potassium</keyword>
<keyword evidence="5 10" id="KW-0812">Transmembrane</keyword>
<dbReference type="STRING" id="337451.A0A3S3PYC5"/>
<keyword evidence="9 10" id="KW-0472">Membrane</keyword>
<feature type="domain" description="K+ potassium transporter C-terminal" evidence="12">
    <location>
        <begin position="362"/>
        <end position="603"/>
    </location>
</feature>
<keyword evidence="3" id="KW-0813">Transport</keyword>
<dbReference type="PANTHER" id="PTHR30540">
    <property type="entry name" value="OSMOTIC STRESS POTASSIUM TRANSPORTER"/>
    <property type="match status" value="1"/>
</dbReference>
<evidence type="ECO:0000259" key="11">
    <source>
        <dbReference type="Pfam" id="PF02705"/>
    </source>
</evidence>
<evidence type="ECO:0000256" key="6">
    <source>
        <dbReference type="ARBA" id="ARBA00022958"/>
    </source>
</evidence>
<dbReference type="Pfam" id="PF02705">
    <property type="entry name" value="K_trans"/>
    <property type="match status" value="2"/>
</dbReference>
<dbReference type="InterPro" id="IPR053951">
    <property type="entry name" value="K_trans_N"/>
</dbReference>
<dbReference type="InterPro" id="IPR003855">
    <property type="entry name" value="K+_transporter"/>
</dbReference>
<gene>
    <name evidence="13" type="ORF">CKAN_00423400</name>
</gene>
<organism evidence="13 14">
    <name type="scientific">Cinnamomum micranthum f. kanehirae</name>
    <dbReference type="NCBI Taxonomy" id="337451"/>
    <lineage>
        <taxon>Eukaryota</taxon>
        <taxon>Viridiplantae</taxon>
        <taxon>Streptophyta</taxon>
        <taxon>Embryophyta</taxon>
        <taxon>Tracheophyta</taxon>
        <taxon>Spermatophyta</taxon>
        <taxon>Magnoliopsida</taxon>
        <taxon>Magnoliidae</taxon>
        <taxon>Laurales</taxon>
        <taxon>Lauraceae</taxon>
        <taxon>Cinnamomum</taxon>
    </lineage>
</organism>
<feature type="transmembrane region" description="Helical" evidence="10">
    <location>
        <begin position="306"/>
        <end position="325"/>
    </location>
</feature>
<comment type="subcellular location">
    <subcellularLocation>
        <location evidence="1">Membrane</location>
        <topology evidence="1">Multi-pass membrane protein</topology>
    </subcellularLocation>
</comment>
<evidence type="ECO:0000259" key="12">
    <source>
        <dbReference type="Pfam" id="PF22776"/>
    </source>
</evidence>
<keyword evidence="14" id="KW-1185">Reference proteome</keyword>
<evidence type="ECO:0000256" key="4">
    <source>
        <dbReference type="ARBA" id="ARBA00022538"/>
    </source>
</evidence>
<feature type="transmembrane region" description="Helical" evidence="10">
    <location>
        <begin position="248"/>
        <end position="271"/>
    </location>
</feature>
<dbReference type="PANTHER" id="PTHR30540:SF97">
    <property type="entry name" value="POTASSIUM TRANSPORTER"/>
    <property type="match status" value="1"/>
</dbReference>
<accession>A0A3S3PYC5</accession>